<evidence type="ECO:0000313" key="2">
    <source>
        <dbReference type="Proteomes" id="UP001596122"/>
    </source>
</evidence>
<dbReference type="EMBL" id="JBHSLD010000007">
    <property type="protein sequence ID" value="MFC5380904.1"/>
    <property type="molecule type" value="Genomic_DNA"/>
</dbReference>
<dbReference type="RefSeq" id="WP_340267435.1">
    <property type="nucleotide sequence ID" value="NZ_JBBEOG010000002.1"/>
</dbReference>
<dbReference type="Proteomes" id="UP001596122">
    <property type="component" value="Unassembled WGS sequence"/>
</dbReference>
<organism evidence="1 2">
    <name type="scientific">Aquipuribacter nitratireducens</name>
    <dbReference type="NCBI Taxonomy" id="650104"/>
    <lineage>
        <taxon>Bacteria</taxon>
        <taxon>Bacillati</taxon>
        <taxon>Actinomycetota</taxon>
        <taxon>Actinomycetes</taxon>
        <taxon>Micrococcales</taxon>
        <taxon>Intrasporangiaceae</taxon>
        <taxon>Aquipuribacter</taxon>
    </lineage>
</organism>
<proteinExistence type="predicted"/>
<protein>
    <recommendedName>
        <fullName evidence="3">Lipoprotein</fullName>
    </recommendedName>
</protein>
<comment type="caution">
    <text evidence="1">The sequence shown here is derived from an EMBL/GenBank/DDBJ whole genome shotgun (WGS) entry which is preliminary data.</text>
</comment>
<sequence length="159" mass="16400">MVIASMVYGRSPTGCSTHRGTAPLLPGVTAVAVVRERGHVSSSRGRSLVVGAVAWLLAGCGSVEVEDPVVSDGLDCPNGTRVGWSLDRGEPVAGFGSPEAAVRADVGTGGAHLIVGEERGRGDTTAVEVIVARGGRAEMRVEVWRTDRGWLADHVEACG</sequence>
<gene>
    <name evidence="1" type="ORF">ACFPJ6_08885</name>
</gene>
<evidence type="ECO:0000313" key="1">
    <source>
        <dbReference type="EMBL" id="MFC5380904.1"/>
    </source>
</evidence>
<evidence type="ECO:0008006" key="3">
    <source>
        <dbReference type="Google" id="ProtNLM"/>
    </source>
</evidence>
<name>A0ABW0GM29_9MICO</name>
<reference evidence="2" key="1">
    <citation type="journal article" date="2019" name="Int. J. Syst. Evol. Microbiol.">
        <title>The Global Catalogue of Microorganisms (GCM) 10K type strain sequencing project: providing services to taxonomists for standard genome sequencing and annotation.</title>
        <authorList>
            <consortium name="The Broad Institute Genomics Platform"/>
            <consortium name="The Broad Institute Genome Sequencing Center for Infectious Disease"/>
            <person name="Wu L."/>
            <person name="Ma J."/>
        </authorList>
    </citation>
    <scope>NUCLEOTIDE SEQUENCE [LARGE SCALE GENOMIC DNA]</scope>
    <source>
        <strain evidence="2">CCUG 43114</strain>
    </source>
</reference>
<accession>A0ABW0GM29</accession>
<keyword evidence="2" id="KW-1185">Reference proteome</keyword>